<dbReference type="Proteomes" id="UP001500416">
    <property type="component" value="Unassembled WGS sequence"/>
</dbReference>
<comment type="caution">
    <text evidence="1">The sequence shown here is derived from an EMBL/GenBank/DDBJ whole genome shotgun (WGS) entry which is preliminary data.</text>
</comment>
<dbReference type="RefSeq" id="WP_343932803.1">
    <property type="nucleotide sequence ID" value="NZ_BAAABU010000002.1"/>
</dbReference>
<dbReference type="SUPFAM" id="SSF52540">
    <property type="entry name" value="P-loop containing nucleoside triphosphate hydrolases"/>
    <property type="match status" value="1"/>
</dbReference>
<protein>
    <recommendedName>
        <fullName evidence="3">Tetratricopeptide repeat protein</fullName>
    </recommendedName>
</protein>
<dbReference type="InterPro" id="IPR011990">
    <property type="entry name" value="TPR-like_helical_dom_sf"/>
</dbReference>
<evidence type="ECO:0008006" key="3">
    <source>
        <dbReference type="Google" id="ProtNLM"/>
    </source>
</evidence>
<organism evidence="1 2">
    <name type="scientific">Saccharothrix mutabilis subsp. mutabilis</name>
    <dbReference type="NCBI Taxonomy" id="66855"/>
    <lineage>
        <taxon>Bacteria</taxon>
        <taxon>Bacillati</taxon>
        <taxon>Actinomycetota</taxon>
        <taxon>Actinomycetes</taxon>
        <taxon>Pseudonocardiales</taxon>
        <taxon>Pseudonocardiaceae</taxon>
        <taxon>Saccharothrix</taxon>
    </lineage>
</organism>
<name>A0ABP3CXU4_9PSEU</name>
<dbReference type="Gene3D" id="1.25.40.10">
    <property type="entry name" value="Tetratricopeptide repeat domain"/>
    <property type="match status" value="1"/>
</dbReference>
<accession>A0ABP3CXU4</accession>
<proteinExistence type="predicted"/>
<sequence>MNRVSHSWINGPNIQVGSAGGNVTIALDRPGYRLHWLAPAAPEAWRPQHLRTPGYLLDARRRTVPFHPRPAVQRRLTDWLGEPGTPLSVQLVHGPGGRGKTRLANAFAGVAHEAGWAVAQATDLRTPHVAGTSSTPDRVLVCVDYADRWGADTLLEMISALPVDFPGATVRVLLLARSPASWPHLAAHLDRVADLPDPVELGDLADDRELAFQVAATAFQHALALEPRPVPTPDLTGHGSALLLHMAALAAVCAARDDEPVPTDLSTYLLRHERRFWPADDRFADAVFLATLLGPAGDAEAVLSRANLDPDLLDRHARLYPEEPFAPLRPDRLGEDFVAAHLAADRRAGKVLAAALEVDPLKSRRALIVLAAAADRHEAVRPLLWDALRHYWHLAGAPVVRTVVSHGSLDLCALLLGRLPLDDPDLLDPCADLAVRTLRLLPDDVSPLVRSVAVSAAANRLRAAGDHAAAVPLAREAVELDRRLVAAHGEDHLATLAGSLANLAVHAAGVDRGEALRAAREAVALWRRIVAADPAQRRHLTIALVGLANREHGPERVARARDAVASARALGESGDPAAEPLTVTALLPLGAATAESGDPAGALRVLREAVGIARRLGLPDLLGQALRALAASQVGGEDRPPGDLDAALAAGREALALFERLAERSPRAFAGYAASAREVLAEVERQASV</sequence>
<dbReference type="EMBL" id="BAAABU010000002">
    <property type="protein sequence ID" value="GAA0217479.1"/>
    <property type="molecule type" value="Genomic_DNA"/>
</dbReference>
<reference evidence="2" key="1">
    <citation type="journal article" date="2019" name="Int. J. Syst. Evol. Microbiol.">
        <title>The Global Catalogue of Microorganisms (GCM) 10K type strain sequencing project: providing services to taxonomists for standard genome sequencing and annotation.</title>
        <authorList>
            <consortium name="The Broad Institute Genomics Platform"/>
            <consortium name="The Broad Institute Genome Sequencing Center for Infectious Disease"/>
            <person name="Wu L."/>
            <person name="Ma J."/>
        </authorList>
    </citation>
    <scope>NUCLEOTIDE SEQUENCE [LARGE SCALE GENOMIC DNA]</scope>
    <source>
        <strain evidence="2">JCM 3380</strain>
    </source>
</reference>
<evidence type="ECO:0000313" key="2">
    <source>
        <dbReference type="Proteomes" id="UP001500416"/>
    </source>
</evidence>
<keyword evidence="2" id="KW-1185">Reference proteome</keyword>
<dbReference type="InterPro" id="IPR027417">
    <property type="entry name" value="P-loop_NTPase"/>
</dbReference>
<gene>
    <name evidence="1" type="ORF">GCM10010492_14140</name>
</gene>
<evidence type="ECO:0000313" key="1">
    <source>
        <dbReference type="EMBL" id="GAA0217479.1"/>
    </source>
</evidence>